<dbReference type="EMBL" id="CP115300">
    <property type="protein sequence ID" value="WBO62875.1"/>
    <property type="molecule type" value="Genomic_DNA"/>
</dbReference>
<evidence type="ECO:0000313" key="2">
    <source>
        <dbReference type="EMBL" id="WBO62875.1"/>
    </source>
</evidence>
<dbReference type="Gene3D" id="3.40.630.30">
    <property type="match status" value="1"/>
</dbReference>
<dbReference type="InterPro" id="IPR000182">
    <property type="entry name" value="GNAT_dom"/>
</dbReference>
<accession>A0ABY7NZX5</accession>
<reference evidence="2 3" key="1">
    <citation type="submission" date="2022-12" db="EMBL/GenBank/DDBJ databases">
        <authorList>
            <person name="Mo P."/>
        </authorList>
    </citation>
    <scope>NUCLEOTIDE SEQUENCE [LARGE SCALE GENOMIC DNA]</scope>
    <source>
        <strain evidence="2 3">HUAS 2-6</strain>
    </source>
</reference>
<evidence type="ECO:0000313" key="3">
    <source>
        <dbReference type="Proteomes" id="UP001212326"/>
    </source>
</evidence>
<gene>
    <name evidence="2" type="ORF">O1G22_08605</name>
</gene>
<dbReference type="SUPFAM" id="SSF55729">
    <property type="entry name" value="Acyl-CoA N-acyltransferases (Nat)"/>
    <property type="match status" value="1"/>
</dbReference>
<dbReference type="RefSeq" id="WP_270080778.1">
    <property type="nucleotide sequence ID" value="NZ_CP115300.1"/>
</dbReference>
<sequence>MTTSSEGRDAWWLPGPHGAIRLRRITPARLAPHLDALIRLAHATFTPRPWHAAPADIASLINRLTIDAHQPGFRLLLADDAAGHLVGFAYGRPACHLAALADQPPVSRLPFELRELAVTPSACGHGVGAALHDALLAAAPPGPRWLLTHPHAAPALALYRARGWRTVKLLRLPDSRTRILMHRPW</sequence>
<name>A0ABY7NZX5_9ACTN</name>
<dbReference type="GO" id="GO:0016746">
    <property type="term" value="F:acyltransferase activity"/>
    <property type="evidence" value="ECO:0007669"/>
    <property type="project" value="UniProtKB-KW"/>
</dbReference>
<evidence type="ECO:0000259" key="1">
    <source>
        <dbReference type="PROSITE" id="PS51186"/>
    </source>
</evidence>
<dbReference type="EC" id="2.3.1.-" evidence="2"/>
<feature type="domain" description="N-acetyltransferase" evidence="1">
    <location>
        <begin position="20"/>
        <end position="185"/>
    </location>
</feature>
<keyword evidence="3" id="KW-1185">Reference proteome</keyword>
<dbReference type="PROSITE" id="PS51186">
    <property type="entry name" value="GNAT"/>
    <property type="match status" value="1"/>
</dbReference>
<dbReference type="Proteomes" id="UP001212326">
    <property type="component" value="Chromosome"/>
</dbReference>
<dbReference type="Pfam" id="PF00583">
    <property type="entry name" value="Acetyltransf_1"/>
    <property type="match status" value="1"/>
</dbReference>
<keyword evidence="2" id="KW-0808">Transferase</keyword>
<proteinExistence type="predicted"/>
<keyword evidence="2" id="KW-0012">Acyltransferase</keyword>
<protein>
    <submittedName>
        <fullName evidence="2">GNAT family N-acetyltransferase</fullName>
        <ecNumber evidence="2">2.3.1.-</ecNumber>
    </submittedName>
</protein>
<dbReference type="InterPro" id="IPR016181">
    <property type="entry name" value="Acyl_CoA_acyltransferase"/>
</dbReference>
<organism evidence="2 3">
    <name type="scientific">Streptomyces camelliae</name>
    <dbReference type="NCBI Taxonomy" id="3004093"/>
    <lineage>
        <taxon>Bacteria</taxon>
        <taxon>Bacillati</taxon>
        <taxon>Actinomycetota</taxon>
        <taxon>Actinomycetes</taxon>
        <taxon>Kitasatosporales</taxon>
        <taxon>Streptomycetaceae</taxon>
        <taxon>Streptomyces</taxon>
    </lineage>
</organism>